<sequence length="112" mass="13044">MTLHTRRSREIAALNDLARKTFRGCNVMLTQGIMAFSEEEQVELLAQLRAYSCFTPQSDPYGEHDFGSLEFRGQKIFWKFDYYDKSSMYHTPDASDPEQTLRVLTIMLASEY</sequence>
<proteinExistence type="predicted"/>
<protein>
    <submittedName>
        <fullName evidence="1">DUF3768 domain-containing protein</fullName>
    </submittedName>
</protein>
<comment type="caution">
    <text evidence="1">The sequence shown here is derived from an EMBL/GenBank/DDBJ whole genome shotgun (WGS) entry which is preliminary data.</text>
</comment>
<dbReference type="InterPro" id="IPR022243">
    <property type="entry name" value="DUF3768"/>
</dbReference>
<organism evidence="1 2">
    <name type="scientific">Sulfitobacter geojensis</name>
    <dbReference type="NCBI Taxonomy" id="1342299"/>
    <lineage>
        <taxon>Bacteria</taxon>
        <taxon>Pseudomonadati</taxon>
        <taxon>Pseudomonadota</taxon>
        <taxon>Alphaproteobacteria</taxon>
        <taxon>Rhodobacterales</taxon>
        <taxon>Roseobacteraceae</taxon>
        <taxon>Sulfitobacter</taxon>
    </lineage>
</organism>
<dbReference type="AlphaFoldDB" id="A0AAE2W3A1"/>
<name>A0AAE2W3A1_9RHOB</name>
<gene>
    <name evidence="1" type="ORF">JQV55_20370</name>
</gene>
<reference evidence="1 2" key="1">
    <citation type="submission" date="2021-01" db="EMBL/GenBank/DDBJ databases">
        <title>Diatom-associated Roseobacters Show Island Model of Population Structure.</title>
        <authorList>
            <person name="Qu L."/>
            <person name="Feng X."/>
            <person name="Chen Y."/>
            <person name="Li L."/>
            <person name="Wang X."/>
            <person name="Hu Z."/>
            <person name="Wang H."/>
            <person name="Luo H."/>
        </authorList>
    </citation>
    <scope>NUCLEOTIDE SEQUENCE [LARGE SCALE GENOMIC DNA]</scope>
    <source>
        <strain evidence="1 2">TR60-84</strain>
    </source>
</reference>
<accession>A0AAE2W3A1</accession>
<dbReference type="EMBL" id="JAFBRM010000013">
    <property type="protein sequence ID" value="MBM1715937.1"/>
    <property type="molecule type" value="Genomic_DNA"/>
</dbReference>
<keyword evidence="2" id="KW-1185">Reference proteome</keyword>
<dbReference type="Pfam" id="PF12599">
    <property type="entry name" value="DUF3768"/>
    <property type="match status" value="1"/>
</dbReference>
<evidence type="ECO:0000313" key="1">
    <source>
        <dbReference type="EMBL" id="MBM1715937.1"/>
    </source>
</evidence>
<evidence type="ECO:0000313" key="2">
    <source>
        <dbReference type="Proteomes" id="UP000732193"/>
    </source>
</evidence>
<dbReference type="Proteomes" id="UP000732193">
    <property type="component" value="Unassembled WGS sequence"/>
</dbReference>